<accession>A0A5C5X9Z9</accession>
<sequence>MNRLLVLLLISGIVSVSGCGRSNSSNIMDSADQEAIDAYDAQAEKDAAALGDYKEID</sequence>
<gene>
    <name evidence="1" type="ORF">CA85_39270</name>
</gene>
<dbReference type="RefSeq" id="WP_186775036.1">
    <property type="nucleotide sequence ID" value="NZ_SJPK01000011.1"/>
</dbReference>
<comment type="caution">
    <text evidence="1">The sequence shown here is derived from an EMBL/GenBank/DDBJ whole genome shotgun (WGS) entry which is preliminary data.</text>
</comment>
<dbReference type="PROSITE" id="PS51257">
    <property type="entry name" value="PROKAR_LIPOPROTEIN"/>
    <property type="match status" value="1"/>
</dbReference>
<dbReference type="AlphaFoldDB" id="A0A5C5X9Z9"/>
<reference evidence="1 2" key="1">
    <citation type="submission" date="2019-02" db="EMBL/GenBank/DDBJ databases">
        <title>Deep-cultivation of Planctomycetes and their phenomic and genomic characterization uncovers novel biology.</title>
        <authorList>
            <person name="Wiegand S."/>
            <person name="Jogler M."/>
            <person name="Boedeker C."/>
            <person name="Pinto D."/>
            <person name="Vollmers J."/>
            <person name="Rivas-Marin E."/>
            <person name="Kohn T."/>
            <person name="Peeters S.H."/>
            <person name="Heuer A."/>
            <person name="Rast P."/>
            <person name="Oberbeckmann S."/>
            <person name="Bunk B."/>
            <person name="Jeske O."/>
            <person name="Meyerdierks A."/>
            <person name="Storesund J.E."/>
            <person name="Kallscheuer N."/>
            <person name="Luecker S."/>
            <person name="Lage O.M."/>
            <person name="Pohl T."/>
            <person name="Merkel B.J."/>
            <person name="Hornburger P."/>
            <person name="Mueller R.-W."/>
            <person name="Bruemmer F."/>
            <person name="Labrenz M."/>
            <person name="Spormann A.M."/>
            <person name="Op Den Camp H."/>
            <person name="Overmann J."/>
            <person name="Amann R."/>
            <person name="Jetten M.S.M."/>
            <person name="Mascher T."/>
            <person name="Medema M.H."/>
            <person name="Devos D.P."/>
            <person name="Kaster A.-K."/>
            <person name="Ovreas L."/>
            <person name="Rohde M."/>
            <person name="Galperin M.Y."/>
            <person name="Jogler C."/>
        </authorList>
    </citation>
    <scope>NUCLEOTIDE SEQUENCE [LARGE SCALE GENOMIC DNA]</scope>
    <source>
        <strain evidence="1 2">CA85</strain>
    </source>
</reference>
<dbReference type="EMBL" id="SJPK01000011">
    <property type="protein sequence ID" value="TWT59231.1"/>
    <property type="molecule type" value="Genomic_DNA"/>
</dbReference>
<protein>
    <recommendedName>
        <fullName evidence="3">Secreted protein</fullName>
    </recommendedName>
</protein>
<keyword evidence="2" id="KW-1185">Reference proteome</keyword>
<dbReference type="Proteomes" id="UP000318053">
    <property type="component" value="Unassembled WGS sequence"/>
</dbReference>
<organism evidence="1 2">
    <name type="scientific">Allorhodopirellula solitaria</name>
    <dbReference type="NCBI Taxonomy" id="2527987"/>
    <lineage>
        <taxon>Bacteria</taxon>
        <taxon>Pseudomonadati</taxon>
        <taxon>Planctomycetota</taxon>
        <taxon>Planctomycetia</taxon>
        <taxon>Pirellulales</taxon>
        <taxon>Pirellulaceae</taxon>
        <taxon>Allorhodopirellula</taxon>
    </lineage>
</organism>
<proteinExistence type="predicted"/>
<evidence type="ECO:0008006" key="3">
    <source>
        <dbReference type="Google" id="ProtNLM"/>
    </source>
</evidence>
<name>A0A5C5X9Z9_9BACT</name>
<evidence type="ECO:0000313" key="2">
    <source>
        <dbReference type="Proteomes" id="UP000318053"/>
    </source>
</evidence>
<evidence type="ECO:0000313" key="1">
    <source>
        <dbReference type="EMBL" id="TWT59231.1"/>
    </source>
</evidence>